<dbReference type="EMBL" id="CP130613">
    <property type="protein sequence ID" value="WKW16217.1"/>
    <property type="molecule type" value="Genomic_DNA"/>
</dbReference>
<dbReference type="EMBL" id="CP130612">
    <property type="protein sequence ID" value="WKW13310.1"/>
    <property type="molecule type" value="Genomic_DNA"/>
</dbReference>
<evidence type="ECO:0000313" key="5">
    <source>
        <dbReference type="Proteomes" id="UP001229955"/>
    </source>
</evidence>
<comment type="similarity">
    <text evidence="1">Belongs to the 4-hydroxybenzoyl-CoA thioesterase family.</text>
</comment>
<dbReference type="KEGG" id="pspc:Strain318_002627"/>
<accession>A0AA49K2J5</accession>
<evidence type="ECO:0000313" key="4">
    <source>
        <dbReference type="EMBL" id="WKW16217.1"/>
    </source>
</evidence>
<dbReference type="Proteomes" id="UP001229955">
    <property type="component" value="Chromosome"/>
</dbReference>
<keyword evidence="2" id="KW-0378">Hydrolase</keyword>
<evidence type="ECO:0000256" key="2">
    <source>
        <dbReference type="ARBA" id="ARBA00022801"/>
    </source>
</evidence>
<dbReference type="PANTHER" id="PTHR31793">
    <property type="entry name" value="4-HYDROXYBENZOYL-COA THIOESTERASE FAMILY MEMBER"/>
    <property type="match status" value="1"/>
</dbReference>
<dbReference type="CDD" id="cd00586">
    <property type="entry name" value="4HBT"/>
    <property type="match status" value="1"/>
</dbReference>
<dbReference type="InterPro" id="IPR006684">
    <property type="entry name" value="YbgC/YbaW"/>
</dbReference>
<dbReference type="InterPro" id="IPR029069">
    <property type="entry name" value="HotDog_dom_sf"/>
</dbReference>
<keyword evidence="5" id="KW-1185">Reference proteome</keyword>
<dbReference type="Pfam" id="PF13279">
    <property type="entry name" value="4HBT_2"/>
    <property type="match status" value="1"/>
</dbReference>
<evidence type="ECO:0000256" key="1">
    <source>
        <dbReference type="ARBA" id="ARBA00005953"/>
    </source>
</evidence>
<dbReference type="PIRSF" id="PIRSF003230">
    <property type="entry name" value="YbgC"/>
    <property type="match status" value="1"/>
</dbReference>
<dbReference type="Gene3D" id="3.10.129.10">
    <property type="entry name" value="Hotdog Thioesterase"/>
    <property type="match status" value="1"/>
</dbReference>
<dbReference type="PANTHER" id="PTHR31793:SF27">
    <property type="entry name" value="NOVEL THIOESTERASE SUPERFAMILY DOMAIN AND SAPOSIN A-TYPE DOMAIN CONTAINING PROTEIN (0610012H03RIK)"/>
    <property type="match status" value="1"/>
</dbReference>
<dbReference type="GO" id="GO:0047617">
    <property type="term" value="F:fatty acyl-CoA hydrolase activity"/>
    <property type="evidence" value="ECO:0007669"/>
    <property type="project" value="TreeGrafter"/>
</dbReference>
<evidence type="ECO:0000313" key="3">
    <source>
        <dbReference type="EMBL" id="WKW13310.1"/>
    </source>
</evidence>
<name>A0AA49K2J5_9BACT</name>
<organism evidence="4 5">
    <name type="scientific">Pseudogemmatithrix spongiicola</name>
    <dbReference type="NCBI Taxonomy" id="3062599"/>
    <lineage>
        <taxon>Bacteria</taxon>
        <taxon>Pseudomonadati</taxon>
        <taxon>Gemmatimonadota</taxon>
        <taxon>Gemmatimonadia</taxon>
        <taxon>Gemmatimonadales</taxon>
        <taxon>Gemmatimonadaceae</taxon>
        <taxon>Pseudogemmatithrix</taxon>
    </lineage>
</organism>
<gene>
    <name evidence="3" type="ORF">Strain138_002627</name>
    <name evidence="4" type="ORF">Strain318_002627</name>
</gene>
<dbReference type="InterPro" id="IPR050563">
    <property type="entry name" value="4-hydroxybenzoyl-CoA_TE"/>
</dbReference>
<proteinExistence type="inferred from homology"/>
<dbReference type="RefSeq" id="WP_367886170.1">
    <property type="nucleotide sequence ID" value="NZ_CP130612.1"/>
</dbReference>
<sequence length="139" mass="16129">MPLPFRVQQRVRWSDCDPLGIIWYGSYLKYFEAAEHDMMRASGLPFETLRLERGVQIPRKAFQVEFHSPAQMDELLDVECGVAKIGQTSLTFRFEAYRASDRAHRASATLTVVSVVKETMQKRPIPDWMREALHPFVIK</sequence>
<dbReference type="AlphaFoldDB" id="A0AA49K2J5"/>
<protein>
    <submittedName>
        <fullName evidence="4">Thioesterase family protein</fullName>
    </submittedName>
</protein>
<dbReference type="SUPFAM" id="SSF54637">
    <property type="entry name" value="Thioesterase/thiol ester dehydrase-isomerase"/>
    <property type="match status" value="1"/>
</dbReference>
<accession>A0AA49JWR9</accession>
<reference evidence="4" key="1">
    <citation type="submission" date="2023-07" db="EMBL/GenBank/DDBJ databases">
        <authorList>
            <person name="Haufschild T."/>
            <person name="Kallscheuer N."/>
            <person name="Hammer J."/>
            <person name="Kohn T."/>
            <person name="Kabuu M."/>
            <person name="Jogler M."/>
            <person name="Wohfarth N."/>
            <person name="Heuer A."/>
            <person name="Rohde M."/>
            <person name="van Teeseling M.C.F."/>
            <person name="Jogler C."/>
        </authorList>
    </citation>
    <scope>NUCLEOTIDE SEQUENCE</scope>
    <source>
        <strain evidence="3">Strain 138</strain>
        <strain evidence="4">Strain 318</strain>
    </source>
</reference>